<protein>
    <submittedName>
        <fullName evidence="1">Uncharacterized protein</fullName>
    </submittedName>
</protein>
<reference evidence="1 2" key="1">
    <citation type="submission" date="2024-07" db="EMBL/GenBank/DDBJ databases">
        <title>Section-level genome sequencing and comparative genomics of Aspergillus sections Usti and Cavernicolus.</title>
        <authorList>
            <consortium name="Lawrence Berkeley National Laboratory"/>
            <person name="Nybo J.L."/>
            <person name="Vesth T.C."/>
            <person name="Theobald S."/>
            <person name="Frisvad J.C."/>
            <person name="Larsen T.O."/>
            <person name="Kjaerboelling I."/>
            <person name="Rothschild-Mancinelli K."/>
            <person name="Lyhne E.K."/>
            <person name="Kogle M.E."/>
            <person name="Barry K."/>
            <person name="Clum A."/>
            <person name="Na H."/>
            <person name="Ledsgaard L."/>
            <person name="Lin J."/>
            <person name="Lipzen A."/>
            <person name="Kuo A."/>
            <person name="Riley R."/>
            <person name="Mondo S."/>
            <person name="Labutti K."/>
            <person name="Haridas S."/>
            <person name="Pangalinan J."/>
            <person name="Salamov A.A."/>
            <person name="Simmons B.A."/>
            <person name="Magnuson J.K."/>
            <person name="Chen J."/>
            <person name="Drula E."/>
            <person name="Henrissat B."/>
            <person name="Wiebenga A."/>
            <person name="Lubbers R.J."/>
            <person name="Gomes A.C."/>
            <person name="Macurrencykelacurrency M.R."/>
            <person name="Stajich J."/>
            <person name="Grigoriev I.V."/>
            <person name="Mortensen U.H."/>
            <person name="De Vries R.P."/>
            <person name="Baker S.E."/>
            <person name="Andersen M.R."/>
        </authorList>
    </citation>
    <scope>NUCLEOTIDE SEQUENCE [LARGE SCALE GENOMIC DNA]</scope>
    <source>
        <strain evidence="1 2">CBS 449.75</strain>
    </source>
</reference>
<keyword evidence="2" id="KW-1185">Reference proteome</keyword>
<evidence type="ECO:0000313" key="2">
    <source>
        <dbReference type="Proteomes" id="UP001610432"/>
    </source>
</evidence>
<dbReference type="Proteomes" id="UP001610432">
    <property type="component" value="Unassembled WGS sequence"/>
</dbReference>
<evidence type="ECO:0000313" key="1">
    <source>
        <dbReference type="EMBL" id="KAL2860888.1"/>
    </source>
</evidence>
<proteinExistence type="predicted"/>
<dbReference type="EMBL" id="JBFXLQ010000081">
    <property type="protein sequence ID" value="KAL2860888.1"/>
    <property type="molecule type" value="Genomic_DNA"/>
</dbReference>
<dbReference type="GeneID" id="98145623"/>
<dbReference type="RefSeq" id="XP_070880782.1">
    <property type="nucleotide sequence ID" value="XM_071030551.1"/>
</dbReference>
<comment type="caution">
    <text evidence="1">The sequence shown here is derived from an EMBL/GenBank/DDBJ whole genome shotgun (WGS) entry which is preliminary data.</text>
</comment>
<name>A0ABR4L8N5_9EURO</name>
<organism evidence="1 2">
    <name type="scientific">Aspergillus lucknowensis</name>
    <dbReference type="NCBI Taxonomy" id="176173"/>
    <lineage>
        <taxon>Eukaryota</taxon>
        <taxon>Fungi</taxon>
        <taxon>Dikarya</taxon>
        <taxon>Ascomycota</taxon>
        <taxon>Pezizomycotina</taxon>
        <taxon>Eurotiomycetes</taxon>
        <taxon>Eurotiomycetidae</taxon>
        <taxon>Eurotiales</taxon>
        <taxon>Aspergillaceae</taxon>
        <taxon>Aspergillus</taxon>
        <taxon>Aspergillus subgen. Nidulantes</taxon>
    </lineage>
</organism>
<gene>
    <name evidence="1" type="ORF">BJX67DRAFT_367721</name>
</gene>
<accession>A0ABR4L8N5</accession>
<sequence>MVDHHVKAAITIGSVDTKLVSIYEIVWAGAGCAAIFRTGLGMLSEIKREVVSERSYI</sequence>